<keyword evidence="3" id="KW-1133">Transmembrane helix</keyword>
<keyword evidence="3" id="KW-0812">Transmembrane</keyword>
<dbReference type="PANTHER" id="PTHR19229:SF250">
    <property type="entry name" value="ABC TRANSPORTER DOMAIN-CONTAINING PROTEIN-RELATED"/>
    <property type="match status" value="1"/>
</dbReference>
<keyword evidence="1" id="KW-0547">Nucleotide-binding</keyword>
<proteinExistence type="predicted"/>
<evidence type="ECO:0000256" key="1">
    <source>
        <dbReference type="ARBA" id="ARBA00022741"/>
    </source>
</evidence>
<dbReference type="InterPro" id="IPR003439">
    <property type="entry name" value="ABC_transporter-like_ATP-bd"/>
</dbReference>
<reference evidence="5 6" key="1">
    <citation type="journal article" date="2018" name="Elife">
        <title>Firefly genomes illuminate parallel origins of bioluminescence in beetles.</title>
        <authorList>
            <person name="Fallon T.R."/>
            <person name="Lower S.E."/>
            <person name="Chang C.H."/>
            <person name="Bessho-Uehara M."/>
            <person name="Martin G.J."/>
            <person name="Bewick A.J."/>
            <person name="Behringer M."/>
            <person name="Debat H.J."/>
            <person name="Wong I."/>
            <person name="Day J.C."/>
            <person name="Suvorov A."/>
            <person name="Silva C.J."/>
            <person name="Stanger-Hall K.F."/>
            <person name="Hall D.W."/>
            <person name="Schmitz R.J."/>
            <person name="Nelson D.R."/>
            <person name="Lewis S.M."/>
            <person name="Shigenobu S."/>
            <person name="Bybee S.M."/>
            <person name="Larracuente A.M."/>
            <person name="Oba Y."/>
            <person name="Weng J.K."/>
        </authorList>
    </citation>
    <scope>NUCLEOTIDE SEQUENCE [LARGE SCALE GENOMIC DNA]</scope>
    <source>
        <strain evidence="5">1611_PpyrPB1</strain>
        <tissue evidence="5">Whole body</tissue>
    </source>
</reference>
<dbReference type="AlphaFoldDB" id="A0A5N4AGF5"/>
<dbReference type="EMBL" id="VVIM01000007">
    <property type="protein sequence ID" value="KAB0796415.1"/>
    <property type="molecule type" value="Genomic_DNA"/>
</dbReference>
<dbReference type="Proteomes" id="UP000327044">
    <property type="component" value="Unassembled WGS sequence"/>
</dbReference>
<dbReference type="InterPro" id="IPR026082">
    <property type="entry name" value="ABCA"/>
</dbReference>
<evidence type="ECO:0000259" key="4">
    <source>
        <dbReference type="PROSITE" id="PS50893"/>
    </source>
</evidence>
<dbReference type="SMART" id="SM00382">
    <property type="entry name" value="AAA"/>
    <property type="match status" value="1"/>
</dbReference>
<dbReference type="FunFam" id="3.40.50.300:FF:000327">
    <property type="entry name" value="ATP-binding cassette sub-family A member 3"/>
    <property type="match status" value="1"/>
</dbReference>
<dbReference type="GO" id="GO:0016020">
    <property type="term" value="C:membrane"/>
    <property type="evidence" value="ECO:0007669"/>
    <property type="project" value="InterPro"/>
</dbReference>
<evidence type="ECO:0000313" key="6">
    <source>
        <dbReference type="Proteomes" id="UP000327044"/>
    </source>
</evidence>
<evidence type="ECO:0000256" key="2">
    <source>
        <dbReference type="ARBA" id="ARBA00022840"/>
    </source>
</evidence>
<name>A0A5N4AGF5_PHOPY</name>
<gene>
    <name evidence="5" type="ORF">PPYR_10476</name>
</gene>
<dbReference type="Pfam" id="PF00005">
    <property type="entry name" value="ABC_tran"/>
    <property type="match status" value="1"/>
</dbReference>
<sequence>MIVEILKIKALDLMNVAKILHQIFMVMPHYCLSSGLRDMHVVYDTLQLCQRATEMCTNIIEGMPFLPNGTIASTCDIAVCFQFPECCDKQGYFSWTSPGIGQQVLYSCLVGILCFAILFSIEYGIFSTICNAFPRRCKKEHSYTPANMIEDADVCEEKRAVTHNVSTGNICNYNLAMHQLSKKYKEMVVVDGISLGIHRYECFGLLGVNGAGKTTIFKMMTGDVKMTSGDVWVHGWSIRTHPKEVYQLIGYCPQFDALLDDLTCRETLTVFGLLRGVRIGQCKHLAKHLAKEFDFHKHLDKKVKELSGGNKRKLSTALALVGNPLVLFLDEPTAGVDPATKRHLWNVLCKIRDGGKTIVLTSHSMEECEALCTRMAIMVNGTIKCLGSTQHLKSKFSDGYTLTLKVKRFDNEESQQAAIDEIENFIKDSFRETILRERHQELLTFYITDKSRPWSKMFGIMEHARTVFDIEDYALGQCTLEQVFLTFARQQREK</sequence>
<dbReference type="InterPro" id="IPR027417">
    <property type="entry name" value="P-loop_NTPase"/>
</dbReference>
<dbReference type="InterPro" id="IPR056264">
    <property type="entry name" value="R2_ABCA1-4-like"/>
</dbReference>
<keyword evidence="3" id="KW-0472">Membrane</keyword>
<dbReference type="SUPFAM" id="SSF52540">
    <property type="entry name" value="P-loop containing nucleoside triphosphate hydrolases"/>
    <property type="match status" value="1"/>
</dbReference>
<keyword evidence="2" id="KW-0067">ATP-binding</keyword>
<dbReference type="PANTHER" id="PTHR19229">
    <property type="entry name" value="ATP-BINDING CASSETTE TRANSPORTER SUBFAMILY A ABCA"/>
    <property type="match status" value="1"/>
</dbReference>
<dbReference type="GO" id="GO:0005319">
    <property type="term" value="F:lipid transporter activity"/>
    <property type="evidence" value="ECO:0007669"/>
    <property type="project" value="TreeGrafter"/>
</dbReference>
<protein>
    <recommendedName>
        <fullName evidence="4">ABC transporter domain-containing protein</fullName>
    </recommendedName>
</protein>
<dbReference type="InParanoid" id="A0A5N4AGF5"/>
<accession>A0A5N4AGF5</accession>
<dbReference type="Pfam" id="PF23321">
    <property type="entry name" value="R1_ABCA1"/>
    <property type="match status" value="1"/>
</dbReference>
<dbReference type="GO" id="GO:0016887">
    <property type="term" value="F:ATP hydrolysis activity"/>
    <property type="evidence" value="ECO:0007669"/>
    <property type="project" value="InterPro"/>
</dbReference>
<keyword evidence="6" id="KW-1185">Reference proteome</keyword>
<comment type="caution">
    <text evidence="5">The sequence shown here is derived from an EMBL/GenBank/DDBJ whole genome shotgun (WGS) entry which is preliminary data.</text>
</comment>
<dbReference type="CDD" id="cd03263">
    <property type="entry name" value="ABC_subfamily_A"/>
    <property type="match status" value="1"/>
</dbReference>
<evidence type="ECO:0000313" key="5">
    <source>
        <dbReference type="EMBL" id="KAB0796415.1"/>
    </source>
</evidence>
<organism evidence="5 6">
    <name type="scientific">Photinus pyralis</name>
    <name type="common">Common eastern firefly</name>
    <name type="synonym">Lampyris pyralis</name>
    <dbReference type="NCBI Taxonomy" id="7054"/>
    <lineage>
        <taxon>Eukaryota</taxon>
        <taxon>Metazoa</taxon>
        <taxon>Ecdysozoa</taxon>
        <taxon>Arthropoda</taxon>
        <taxon>Hexapoda</taxon>
        <taxon>Insecta</taxon>
        <taxon>Pterygota</taxon>
        <taxon>Neoptera</taxon>
        <taxon>Endopterygota</taxon>
        <taxon>Coleoptera</taxon>
        <taxon>Polyphaga</taxon>
        <taxon>Elateriformia</taxon>
        <taxon>Elateroidea</taxon>
        <taxon>Lampyridae</taxon>
        <taxon>Lampyrinae</taxon>
        <taxon>Photinus</taxon>
    </lineage>
</organism>
<feature type="domain" description="ABC transporter" evidence="4">
    <location>
        <begin position="175"/>
        <end position="405"/>
    </location>
</feature>
<dbReference type="InterPro" id="IPR003593">
    <property type="entry name" value="AAA+_ATPase"/>
</dbReference>
<dbReference type="GO" id="GO:0140359">
    <property type="term" value="F:ABC-type transporter activity"/>
    <property type="evidence" value="ECO:0007669"/>
    <property type="project" value="InterPro"/>
</dbReference>
<dbReference type="Gene3D" id="3.40.50.300">
    <property type="entry name" value="P-loop containing nucleotide triphosphate hydrolases"/>
    <property type="match status" value="1"/>
</dbReference>
<dbReference type="PROSITE" id="PS50893">
    <property type="entry name" value="ABC_TRANSPORTER_2"/>
    <property type="match status" value="1"/>
</dbReference>
<dbReference type="GO" id="GO:0005524">
    <property type="term" value="F:ATP binding"/>
    <property type="evidence" value="ECO:0007669"/>
    <property type="project" value="UniProtKB-KW"/>
</dbReference>
<evidence type="ECO:0000256" key="3">
    <source>
        <dbReference type="SAM" id="Phobius"/>
    </source>
</evidence>
<feature type="transmembrane region" description="Helical" evidence="3">
    <location>
        <begin position="104"/>
        <end position="126"/>
    </location>
</feature>